<dbReference type="EMBL" id="PDKD01000002">
    <property type="protein sequence ID" value="RXJ92669.1"/>
    <property type="molecule type" value="Genomic_DNA"/>
</dbReference>
<reference evidence="2 4" key="1">
    <citation type="submission" date="2017-10" db="EMBL/GenBank/DDBJ databases">
        <title>Genomics of the genus Arcobacter.</title>
        <authorList>
            <person name="Perez-Cataluna A."/>
            <person name="Figueras M.J."/>
        </authorList>
    </citation>
    <scope>NUCLEOTIDE SEQUENCE [LARGE SCALE GENOMIC DNA]</scope>
    <source>
        <strain evidence="2 4">LMG 25534</strain>
    </source>
</reference>
<dbReference type="InterPro" id="IPR005358">
    <property type="entry name" value="Puta_zinc/iron-chelating_dom"/>
</dbReference>
<dbReference type="AlphaFoldDB" id="A0AAD0QK22"/>
<dbReference type="PANTHER" id="PTHR35866:SF1">
    <property type="entry name" value="YKGJ FAMILY CYSTEINE CLUSTER PROTEIN"/>
    <property type="match status" value="1"/>
</dbReference>
<name>A0AAD0QK22_9BACT</name>
<sequence length="127" mass="15073">MSRLIKKSGYNFSFDPKACESCSGNCCIGESGYIWINIVEIEALAKYLGLTLDSFREKYLFKVGYKYSIKEIELEDNSFACSFFDLEKRRCSIYEYRPMQCRTFPFWEYFKNNEKEVYKECPAIKNI</sequence>
<dbReference type="Pfam" id="PF03692">
    <property type="entry name" value="CxxCxxCC"/>
    <property type="match status" value="1"/>
</dbReference>
<proteinExistence type="predicted"/>
<dbReference type="KEGG" id="atp:ATR_1075"/>
<evidence type="ECO:0000313" key="4">
    <source>
        <dbReference type="Proteomes" id="UP000289132"/>
    </source>
</evidence>
<dbReference type="Proteomes" id="UP000289132">
    <property type="component" value="Unassembled WGS sequence"/>
</dbReference>
<accession>A0AAD0QK22</accession>
<dbReference type="Proteomes" id="UP000254504">
    <property type="component" value="Chromosome"/>
</dbReference>
<evidence type="ECO:0000313" key="1">
    <source>
        <dbReference type="EMBL" id="AXK48938.1"/>
    </source>
</evidence>
<organism evidence="1 3">
    <name type="scientific">Aliarcobacter trophiarum LMG 25534</name>
    <dbReference type="NCBI Taxonomy" id="1032241"/>
    <lineage>
        <taxon>Bacteria</taxon>
        <taxon>Pseudomonadati</taxon>
        <taxon>Campylobacterota</taxon>
        <taxon>Epsilonproteobacteria</taxon>
        <taxon>Campylobacterales</taxon>
        <taxon>Arcobacteraceae</taxon>
        <taxon>Aliarcobacter</taxon>
    </lineage>
</organism>
<reference evidence="1 3" key="2">
    <citation type="submission" date="2018-07" db="EMBL/GenBank/DDBJ databases">
        <title>Complete genome of the Arcobacter trophiarum type strain LMG 25534.</title>
        <authorList>
            <person name="Miller W.G."/>
            <person name="Yee E."/>
        </authorList>
    </citation>
    <scope>NUCLEOTIDE SEQUENCE [LARGE SCALE GENOMIC DNA]</scope>
    <source>
        <strain evidence="1 3">LMG 25534</strain>
    </source>
</reference>
<gene>
    <name evidence="1" type="ORF">ATR_1075</name>
    <name evidence="2" type="ORF">CRU87_02500</name>
</gene>
<dbReference type="PANTHER" id="PTHR35866">
    <property type="entry name" value="PUTATIVE-RELATED"/>
    <property type="match status" value="1"/>
</dbReference>
<protein>
    <submittedName>
        <fullName evidence="2">Zinc/iron-chelating domain-containing protein</fullName>
    </submittedName>
    <submittedName>
        <fullName evidence="1">[Fe-S] cluster-containing protein</fullName>
    </submittedName>
</protein>
<keyword evidence="4" id="KW-1185">Reference proteome</keyword>
<evidence type="ECO:0000313" key="3">
    <source>
        <dbReference type="Proteomes" id="UP000254504"/>
    </source>
</evidence>
<evidence type="ECO:0000313" key="2">
    <source>
        <dbReference type="EMBL" id="RXJ92669.1"/>
    </source>
</evidence>
<dbReference type="RefSeq" id="WP_115428443.1">
    <property type="nucleotide sequence ID" value="NZ_CP031367.1"/>
</dbReference>
<dbReference type="EMBL" id="CP031367">
    <property type="protein sequence ID" value="AXK48938.1"/>
    <property type="molecule type" value="Genomic_DNA"/>
</dbReference>